<reference evidence="1 2" key="1">
    <citation type="submission" date="2019-03" db="EMBL/GenBank/DDBJ databases">
        <title>New insights into Acidothiobacillus thiooxidans sulfur metabolism through coupled gene expression, solution geochemistry, microscopy and spectroscopy analyses.</title>
        <authorList>
            <person name="Camacho D."/>
            <person name="Frazao R."/>
            <person name="Fouillen A."/>
            <person name="Nanci A."/>
            <person name="Lang B.F."/>
            <person name="Apte S.C."/>
            <person name="Baron C."/>
            <person name="Warren L.A."/>
        </authorList>
    </citation>
    <scope>NUCLEOTIDE SEQUENCE [LARGE SCALE GENOMIC DNA]</scope>
    <source>
        <strain evidence="1 2">ATCC 19377</strain>
    </source>
</reference>
<protein>
    <recommendedName>
        <fullName evidence="3">Peptidase C39-like domain-containing protein</fullName>
    </recommendedName>
</protein>
<evidence type="ECO:0000313" key="1">
    <source>
        <dbReference type="EMBL" id="TQN51963.1"/>
    </source>
</evidence>
<proteinExistence type="predicted"/>
<organism evidence="1 2">
    <name type="scientific">Acidithiobacillus thiooxidans ATCC 19377</name>
    <dbReference type="NCBI Taxonomy" id="637390"/>
    <lineage>
        <taxon>Bacteria</taxon>
        <taxon>Pseudomonadati</taxon>
        <taxon>Pseudomonadota</taxon>
        <taxon>Acidithiobacillia</taxon>
        <taxon>Acidithiobacillales</taxon>
        <taxon>Acidithiobacillaceae</taxon>
        <taxon>Acidithiobacillus</taxon>
    </lineage>
</organism>
<dbReference type="EMBL" id="SZUV01000001">
    <property type="protein sequence ID" value="TQN51963.1"/>
    <property type="molecule type" value="Genomic_DNA"/>
</dbReference>
<dbReference type="RefSeq" id="WP_142088145.1">
    <property type="nucleotide sequence ID" value="NZ_SZUV01000001.1"/>
</dbReference>
<comment type="caution">
    <text evidence="1">The sequence shown here is derived from an EMBL/GenBank/DDBJ whole genome shotgun (WGS) entry which is preliminary data.</text>
</comment>
<sequence length="177" mass="20619">MHKYQGSLDGLCGPYAVVNAFHLLGCDDEVLEDIFKVACQSPVRSRWPDLLWEGTGLGDLQRMIRSVMKLPCIDTSDLKVVYPFLNNNYVNTKNYWEHFCGFTDNERFKCGILGLHSPGEHWIVFKREGRLIEFYDSSPKRPRIRKRIRSIDAAGRRRKPANWLVEPRETILFQSRS</sequence>
<dbReference type="AlphaFoldDB" id="A0A543Q6K9"/>
<gene>
    <name evidence="1" type="ORF">DLNHIDIE_01844</name>
</gene>
<accession>A0A543Q6K9</accession>
<evidence type="ECO:0000313" key="2">
    <source>
        <dbReference type="Proteomes" id="UP000315403"/>
    </source>
</evidence>
<name>A0A543Q6K9_ACITH</name>
<dbReference type="Proteomes" id="UP000315403">
    <property type="component" value="Unassembled WGS sequence"/>
</dbReference>
<evidence type="ECO:0008006" key="3">
    <source>
        <dbReference type="Google" id="ProtNLM"/>
    </source>
</evidence>